<dbReference type="AlphaFoldDB" id="A0AAW3EQR1"/>
<organism evidence="1 2">
    <name type="scientific">Burkholderia gladioli</name>
    <name type="common">Pseudomonas marginata</name>
    <name type="synonym">Phytomonas marginata</name>
    <dbReference type="NCBI Taxonomy" id="28095"/>
    <lineage>
        <taxon>Bacteria</taxon>
        <taxon>Pseudomonadati</taxon>
        <taxon>Pseudomonadota</taxon>
        <taxon>Betaproteobacteria</taxon>
        <taxon>Burkholderiales</taxon>
        <taxon>Burkholderiaceae</taxon>
        <taxon>Burkholderia</taxon>
    </lineage>
</organism>
<dbReference type="RefSeq" id="WP_244112573.1">
    <property type="nucleotide sequence ID" value="NZ_CADEWV010000010.1"/>
</dbReference>
<protein>
    <submittedName>
        <fullName evidence="1">Flp/Fap pilin component family protein</fullName>
    </submittedName>
</protein>
<name>A0AAW3EQR1_BURGA</name>
<evidence type="ECO:0000313" key="1">
    <source>
        <dbReference type="EMBL" id="KGC09369.1"/>
    </source>
</evidence>
<reference evidence="1 2" key="1">
    <citation type="submission" date="2014-04" db="EMBL/GenBank/DDBJ databases">
        <authorList>
            <person name="Bishop-Lilly K.A."/>
            <person name="Broomall S.M."/>
            <person name="Chain P.S."/>
            <person name="Chertkov O."/>
            <person name="Coyne S.R."/>
            <person name="Daligault H.E."/>
            <person name="Davenport K.W."/>
            <person name="Erkkila T."/>
            <person name="Frey K.G."/>
            <person name="Gibbons H.S."/>
            <person name="Gu W."/>
            <person name="Jaissle J."/>
            <person name="Johnson S.L."/>
            <person name="Koroleva G.I."/>
            <person name="Ladner J.T."/>
            <person name="Lo C.-C."/>
            <person name="Minogue T.D."/>
            <person name="Munk C."/>
            <person name="Palacios G.F."/>
            <person name="Redden C.L."/>
            <person name="Rosenzweig C.N."/>
            <person name="Scholz M.B."/>
            <person name="Teshima H."/>
            <person name="Xu Y."/>
        </authorList>
    </citation>
    <scope>NUCLEOTIDE SEQUENCE [LARGE SCALE GENOMIC DNA]</scope>
    <source>
        <strain evidence="2">gladioli</strain>
    </source>
</reference>
<gene>
    <name evidence="1" type="ORF">DM48_5878</name>
</gene>
<dbReference type="EMBL" id="JPGG01000018">
    <property type="protein sequence ID" value="KGC09369.1"/>
    <property type="molecule type" value="Genomic_DNA"/>
</dbReference>
<sequence>MHVGNEMKAVWKRFLADETGVTAVEYGLIGGFVVGAAALGATALSNSVESLFSFVTSFFNRF</sequence>
<comment type="caution">
    <text evidence="1">The sequence shown here is derived from an EMBL/GenBank/DDBJ whole genome shotgun (WGS) entry which is preliminary data.</text>
</comment>
<evidence type="ECO:0000313" key="2">
    <source>
        <dbReference type="Proteomes" id="UP000029590"/>
    </source>
</evidence>
<proteinExistence type="predicted"/>
<accession>A0AAW3EQR1</accession>
<dbReference type="KEGG" id="bgo:BM43_3018"/>
<dbReference type="Proteomes" id="UP000029590">
    <property type="component" value="Unassembled WGS sequence"/>
</dbReference>